<dbReference type="AlphaFoldDB" id="A0A2J8MI43"/>
<name>A0A2J8MI43_PANTR</name>
<feature type="compositionally biased region" description="Acidic residues" evidence="1">
    <location>
        <begin position="18"/>
        <end position="48"/>
    </location>
</feature>
<evidence type="ECO:0000313" key="3">
    <source>
        <dbReference type="EMBL" id="PNI59190.1"/>
    </source>
</evidence>
<evidence type="ECO:0000256" key="1">
    <source>
        <dbReference type="SAM" id="MobiDB-lite"/>
    </source>
</evidence>
<comment type="caution">
    <text evidence="2">The sequence shown here is derived from an EMBL/GenBank/DDBJ whole genome shotgun (WGS) entry which is preliminary data.</text>
</comment>
<gene>
    <name evidence="2" type="ORF">CK820_G0020428</name>
</gene>
<feature type="region of interest" description="Disordered" evidence="1">
    <location>
        <begin position="1"/>
        <end position="48"/>
    </location>
</feature>
<dbReference type="EMBL" id="NBAG03000256">
    <property type="protein sequence ID" value="PNI59189.1"/>
    <property type="molecule type" value="Genomic_DNA"/>
</dbReference>
<accession>A0A2J8MI43</accession>
<evidence type="ECO:0000313" key="2">
    <source>
        <dbReference type="EMBL" id="PNI59189.1"/>
    </source>
</evidence>
<feature type="compositionally biased region" description="Basic and acidic residues" evidence="1">
    <location>
        <begin position="1"/>
        <end position="17"/>
    </location>
</feature>
<evidence type="ECO:0000313" key="4">
    <source>
        <dbReference type="Proteomes" id="UP000236370"/>
    </source>
</evidence>
<protein>
    <submittedName>
        <fullName evidence="2">BRMS1L isoform 2</fullName>
    </submittedName>
    <submittedName>
        <fullName evidence="3">BRMS1L isoform 3</fullName>
    </submittedName>
</protein>
<organism evidence="2 4">
    <name type="scientific">Pan troglodytes</name>
    <name type="common">Chimpanzee</name>
    <dbReference type="NCBI Taxonomy" id="9598"/>
    <lineage>
        <taxon>Eukaryota</taxon>
        <taxon>Metazoa</taxon>
        <taxon>Chordata</taxon>
        <taxon>Craniata</taxon>
        <taxon>Vertebrata</taxon>
        <taxon>Euteleostomi</taxon>
        <taxon>Mammalia</taxon>
        <taxon>Eutheria</taxon>
        <taxon>Euarchontoglires</taxon>
        <taxon>Primates</taxon>
        <taxon>Haplorrhini</taxon>
        <taxon>Catarrhini</taxon>
        <taxon>Hominidae</taxon>
        <taxon>Pan</taxon>
    </lineage>
</organism>
<reference evidence="2 4" key="1">
    <citation type="submission" date="2017-12" db="EMBL/GenBank/DDBJ databases">
        <title>High-resolution comparative analysis of great ape genomes.</title>
        <authorList>
            <person name="Pollen A."/>
            <person name="Hastie A."/>
            <person name="Hormozdiari F."/>
            <person name="Dougherty M."/>
            <person name="Liu R."/>
            <person name="Chaisson M."/>
            <person name="Hoppe E."/>
            <person name="Hill C."/>
            <person name="Pang A."/>
            <person name="Hillier L."/>
            <person name="Baker C."/>
            <person name="Armstrong J."/>
            <person name="Shendure J."/>
            <person name="Paten B."/>
            <person name="Wilson R."/>
            <person name="Chao H."/>
            <person name="Schneider V."/>
            <person name="Ventura M."/>
            <person name="Kronenberg Z."/>
            <person name="Murali S."/>
            <person name="Gordon D."/>
            <person name="Cantsilieris S."/>
            <person name="Munson K."/>
            <person name="Nelson B."/>
            <person name="Raja A."/>
            <person name="Underwood J."/>
            <person name="Diekhans M."/>
            <person name="Fiddes I."/>
            <person name="Haussler D."/>
            <person name="Eichler E."/>
        </authorList>
    </citation>
    <scope>NUCLEOTIDE SEQUENCE [LARGE SCALE GENOMIC DNA]</scope>
    <source>
        <strain evidence="2">Yerkes chimp pedigree #C0471</strain>
        <tissue evidence="2">Blood</tissue>
    </source>
</reference>
<dbReference type="EMBL" id="NBAG03000256">
    <property type="protein sequence ID" value="PNI59190.1"/>
    <property type="molecule type" value="Genomic_DNA"/>
</dbReference>
<proteinExistence type="predicted"/>
<dbReference type="Proteomes" id="UP000236370">
    <property type="component" value="Unassembled WGS sequence"/>
</dbReference>
<sequence length="48" mass="5272">MPVHSRGDKKETNHHDEMEVDYAENEGSSSEDEDTESSSVSEDGDSSV</sequence>